<feature type="compositionally biased region" description="Basic residues" evidence="4">
    <location>
        <begin position="29"/>
        <end position="40"/>
    </location>
</feature>
<gene>
    <name evidence="6" type="ORF">KVV02_006514</name>
</gene>
<dbReference type="GO" id="GO:0035556">
    <property type="term" value="P:intracellular signal transduction"/>
    <property type="evidence" value="ECO:0007669"/>
    <property type="project" value="TreeGrafter"/>
</dbReference>
<name>A0A9P8D0M3_MORAP</name>
<dbReference type="PROSITE" id="PS00107">
    <property type="entry name" value="PROTEIN_KINASE_ATP"/>
    <property type="match status" value="1"/>
</dbReference>
<dbReference type="GO" id="GO:0045719">
    <property type="term" value="P:negative regulation of glycogen biosynthetic process"/>
    <property type="evidence" value="ECO:0007669"/>
    <property type="project" value="TreeGrafter"/>
</dbReference>
<dbReference type="AlphaFoldDB" id="A0A9P8D0M3"/>
<feature type="region of interest" description="Disordered" evidence="4">
    <location>
        <begin position="142"/>
        <end position="165"/>
    </location>
</feature>
<evidence type="ECO:0000256" key="2">
    <source>
        <dbReference type="ARBA" id="ARBA00022840"/>
    </source>
</evidence>
<dbReference type="InterPro" id="IPR000719">
    <property type="entry name" value="Prot_kinase_dom"/>
</dbReference>
<dbReference type="PANTHER" id="PTHR24346">
    <property type="entry name" value="MAP/MICROTUBULE AFFINITY-REGULATING KINASE"/>
    <property type="match status" value="1"/>
</dbReference>
<keyword evidence="1 3" id="KW-0547">Nucleotide-binding</keyword>
<evidence type="ECO:0000313" key="6">
    <source>
        <dbReference type="EMBL" id="KAG9327037.1"/>
    </source>
</evidence>
<feature type="compositionally biased region" description="Basic and acidic residues" evidence="4">
    <location>
        <begin position="52"/>
        <end position="63"/>
    </location>
</feature>
<dbReference type="InterPro" id="IPR017441">
    <property type="entry name" value="Protein_kinase_ATP_BS"/>
</dbReference>
<organism evidence="6 7">
    <name type="scientific">Mortierella alpina</name>
    <name type="common">Oleaginous fungus</name>
    <name type="synonym">Mortierella renispora</name>
    <dbReference type="NCBI Taxonomy" id="64518"/>
    <lineage>
        <taxon>Eukaryota</taxon>
        <taxon>Fungi</taxon>
        <taxon>Fungi incertae sedis</taxon>
        <taxon>Mucoromycota</taxon>
        <taxon>Mortierellomycotina</taxon>
        <taxon>Mortierellomycetes</taxon>
        <taxon>Mortierellales</taxon>
        <taxon>Mortierellaceae</taxon>
        <taxon>Mortierella</taxon>
    </lineage>
</organism>
<sequence length="671" mass="73785">MSVYMPRNVIVIPRDVYQKCTDDFITPRQKRTRGTARKQRWNAAAAPSHCEPSSKLDQGRPNKNDLLAAMPSVASMLYNSASSPSLTSSLSSLSSSWSSSSSESPGSHRLATFGHIGSKNNVSNAVTIANNITTIHLRALPAPQKRKLSQRSSSTLATSTAPVIDLTDEDDHQKARKKLKYDTPPASPISPPCTSITRVAMPVKAREVIEISSDSEVEDIVMDTGCAPFAPSACQVSTATGTAETFHKYELEPSLRRIVDTIFPDYETHHQATLERAFATSRSLREKYVVTRYLGSGASGFVLAAKRVSDGLEVAIKVVPHTGDHVEARVQRELNIMLKLKDHANILGCVEYFTSSLYGDVDPDDESNKDISYIVTESAACSLFDFIELHRPAQDEDASTRFKNIKDFLHTIHHVSGSQGRSPASVYESGMTEGTLYSIFTQLAKALHSMHSQCIVHGDIKDENALILFDKMNKTYRALLCDFGHSKYLAPGSAPSFPFYGTTVLAPPEMERNMEIRQQMRKNQTSAAASSASPPLTTTGPTTATTATATRRQTRGRAAAANNNHPSQQPPLQHFYGYEADVWALGLTLYTMIHGDLPKEMFEKDKKHMKSIPKRGGGPRGKAANKFHFSMQNNLDADLKDLVQGMLAVDPAKRLSMNEVITHPWILHGQH</sequence>
<evidence type="ECO:0000313" key="7">
    <source>
        <dbReference type="Proteomes" id="UP000717515"/>
    </source>
</evidence>
<feature type="region of interest" description="Disordered" evidence="4">
    <location>
        <begin position="518"/>
        <end position="572"/>
    </location>
</feature>
<feature type="compositionally biased region" description="Polar residues" evidence="4">
    <location>
        <begin position="150"/>
        <end position="161"/>
    </location>
</feature>
<dbReference type="GO" id="GO:0004674">
    <property type="term" value="F:protein serine/threonine kinase activity"/>
    <property type="evidence" value="ECO:0007669"/>
    <property type="project" value="TreeGrafter"/>
</dbReference>
<feature type="compositionally biased region" description="Low complexity" evidence="4">
    <location>
        <begin position="524"/>
        <end position="561"/>
    </location>
</feature>
<dbReference type="GO" id="GO:0005829">
    <property type="term" value="C:cytosol"/>
    <property type="evidence" value="ECO:0007669"/>
    <property type="project" value="TreeGrafter"/>
</dbReference>
<dbReference type="Gene3D" id="1.10.510.10">
    <property type="entry name" value="Transferase(Phosphotransferase) domain 1"/>
    <property type="match status" value="2"/>
</dbReference>
<evidence type="ECO:0000256" key="4">
    <source>
        <dbReference type="SAM" id="MobiDB-lite"/>
    </source>
</evidence>
<accession>A0A9P8D0M3</accession>
<evidence type="ECO:0000256" key="1">
    <source>
        <dbReference type="ARBA" id="ARBA00022741"/>
    </source>
</evidence>
<dbReference type="Proteomes" id="UP000717515">
    <property type="component" value="Unassembled WGS sequence"/>
</dbReference>
<dbReference type="Pfam" id="PF00069">
    <property type="entry name" value="Pkinase"/>
    <property type="match status" value="3"/>
</dbReference>
<dbReference type="GO" id="GO:0005524">
    <property type="term" value="F:ATP binding"/>
    <property type="evidence" value="ECO:0007669"/>
    <property type="project" value="UniProtKB-UniRule"/>
</dbReference>
<feature type="binding site" evidence="3">
    <location>
        <position position="317"/>
    </location>
    <ligand>
        <name>ATP</name>
        <dbReference type="ChEBI" id="CHEBI:30616"/>
    </ligand>
</feature>
<dbReference type="InterPro" id="IPR011009">
    <property type="entry name" value="Kinase-like_dom_sf"/>
</dbReference>
<evidence type="ECO:0000256" key="3">
    <source>
        <dbReference type="PROSITE-ProRule" id="PRU10141"/>
    </source>
</evidence>
<keyword evidence="2 3" id="KW-0067">ATP-binding</keyword>
<evidence type="ECO:0000259" key="5">
    <source>
        <dbReference type="PROSITE" id="PS50011"/>
    </source>
</evidence>
<dbReference type="PROSITE" id="PS50011">
    <property type="entry name" value="PROTEIN_KINASE_DOM"/>
    <property type="match status" value="1"/>
</dbReference>
<reference evidence="6" key="1">
    <citation type="submission" date="2021-07" db="EMBL/GenBank/DDBJ databases">
        <title>Draft genome of Mortierella alpina, strain LL118, isolated from an aspen leaf litter sample.</title>
        <authorList>
            <person name="Yang S."/>
            <person name="Vinatzer B.A."/>
        </authorList>
    </citation>
    <scope>NUCLEOTIDE SEQUENCE</scope>
    <source>
        <strain evidence="6">LL118</strain>
    </source>
</reference>
<dbReference type="SMART" id="SM00220">
    <property type="entry name" value="S_TKc"/>
    <property type="match status" value="1"/>
</dbReference>
<feature type="region of interest" description="Disordered" evidence="4">
    <location>
        <begin position="29"/>
        <end position="64"/>
    </location>
</feature>
<feature type="compositionally biased region" description="Polar residues" evidence="4">
    <location>
        <begin position="562"/>
        <end position="571"/>
    </location>
</feature>
<dbReference type="SUPFAM" id="SSF56112">
    <property type="entry name" value="Protein kinase-like (PK-like)"/>
    <property type="match status" value="1"/>
</dbReference>
<feature type="domain" description="Protein kinase" evidence="5">
    <location>
        <begin position="288"/>
        <end position="666"/>
    </location>
</feature>
<protein>
    <recommendedName>
        <fullName evidence="5">Protein kinase domain-containing protein</fullName>
    </recommendedName>
</protein>
<dbReference type="PANTHER" id="PTHR24346:SF51">
    <property type="entry name" value="PAS DOMAIN-CONTAINING SERINE_THREONINE-PROTEIN KINASE"/>
    <property type="match status" value="1"/>
</dbReference>
<proteinExistence type="predicted"/>
<comment type="caution">
    <text evidence="6">The sequence shown here is derived from an EMBL/GenBank/DDBJ whole genome shotgun (WGS) entry which is preliminary data.</text>
</comment>
<dbReference type="EMBL" id="JAIFTL010000010">
    <property type="protein sequence ID" value="KAG9327037.1"/>
    <property type="molecule type" value="Genomic_DNA"/>
</dbReference>
<dbReference type="GO" id="GO:0005634">
    <property type="term" value="C:nucleus"/>
    <property type="evidence" value="ECO:0007669"/>
    <property type="project" value="TreeGrafter"/>
</dbReference>